<dbReference type="EMBL" id="WNWS01000357">
    <property type="protein sequence ID" value="KAE9969718.1"/>
    <property type="molecule type" value="Genomic_DNA"/>
</dbReference>
<dbReference type="GO" id="GO:0004042">
    <property type="term" value="F:L-glutamate N-acetyltransferase activity"/>
    <property type="evidence" value="ECO:0007669"/>
    <property type="project" value="TreeGrafter"/>
</dbReference>
<evidence type="ECO:0000313" key="18">
    <source>
        <dbReference type="Proteomes" id="UP000447873"/>
    </source>
</evidence>
<evidence type="ECO:0000256" key="13">
    <source>
        <dbReference type="ARBA" id="ARBA00033251"/>
    </source>
</evidence>
<keyword evidence="7" id="KW-0028">Amino-acid biosynthesis</keyword>
<evidence type="ECO:0000256" key="12">
    <source>
        <dbReference type="ARBA" id="ARBA00030346"/>
    </source>
</evidence>
<accession>A0A8H3UHL8</accession>
<evidence type="ECO:0000256" key="14">
    <source>
        <dbReference type="ARBA" id="ARBA00048372"/>
    </source>
</evidence>
<dbReference type="CDD" id="cd04266">
    <property type="entry name" value="DUF619-NAGS-FABP"/>
    <property type="match status" value="1"/>
</dbReference>
<evidence type="ECO:0000256" key="4">
    <source>
        <dbReference type="ARBA" id="ARBA00008694"/>
    </source>
</evidence>
<evidence type="ECO:0000256" key="8">
    <source>
        <dbReference type="ARBA" id="ARBA00022679"/>
    </source>
</evidence>
<evidence type="ECO:0000256" key="11">
    <source>
        <dbReference type="ARBA" id="ARBA00023315"/>
    </source>
</evidence>
<keyword evidence="10" id="KW-0496">Mitochondrion</keyword>
<reference evidence="17 18" key="1">
    <citation type="submission" date="2018-12" db="EMBL/GenBank/DDBJ databases">
        <title>Venturia inaequalis Genome Resource.</title>
        <authorList>
            <person name="Lichtner F.J."/>
        </authorList>
    </citation>
    <scope>NUCLEOTIDE SEQUENCE [LARGE SCALE GENOMIC DNA]</scope>
    <source>
        <strain evidence="17 18">120213</strain>
    </source>
</reference>
<proteinExistence type="inferred from homology"/>
<evidence type="ECO:0000256" key="15">
    <source>
        <dbReference type="SAM" id="MobiDB-lite"/>
    </source>
</evidence>
<comment type="similarity">
    <text evidence="4">Belongs to the acetyltransferase family.</text>
</comment>
<feature type="region of interest" description="Disordered" evidence="15">
    <location>
        <begin position="17"/>
        <end position="69"/>
    </location>
</feature>
<dbReference type="InterPro" id="IPR001128">
    <property type="entry name" value="Cyt_P450"/>
</dbReference>
<evidence type="ECO:0000256" key="6">
    <source>
        <dbReference type="ARBA" id="ARBA00018802"/>
    </source>
</evidence>
<feature type="region of interest" description="Disordered" evidence="15">
    <location>
        <begin position="552"/>
        <end position="571"/>
    </location>
</feature>
<evidence type="ECO:0000313" key="17">
    <source>
        <dbReference type="EMBL" id="KAE9969718.1"/>
    </source>
</evidence>
<dbReference type="PANTHER" id="PTHR23342:SF4">
    <property type="entry name" value="AMINO-ACID ACETYLTRANSFERASE, MITOCHONDRIAL"/>
    <property type="match status" value="1"/>
</dbReference>
<dbReference type="GO" id="GO:0016705">
    <property type="term" value="F:oxidoreductase activity, acting on paired donors, with incorporation or reduction of molecular oxygen"/>
    <property type="evidence" value="ECO:0007669"/>
    <property type="project" value="InterPro"/>
</dbReference>
<evidence type="ECO:0000259" key="16">
    <source>
        <dbReference type="PROSITE" id="PS51731"/>
    </source>
</evidence>
<dbReference type="FunFam" id="3.40.630.30:FF:000049">
    <property type="entry name" value="Amino-acid acetyltransferase, mitochondrial"/>
    <property type="match status" value="1"/>
</dbReference>
<feature type="compositionally biased region" description="Polar residues" evidence="15">
    <location>
        <begin position="17"/>
        <end position="31"/>
    </location>
</feature>
<dbReference type="GO" id="GO:0020037">
    <property type="term" value="F:heme binding"/>
    <property type="evidence" value="ECO:0007669"/>
    <property type="project" value="InterPro"/>
</dbReference>
<comment type="caution">
    <text evidence="17">The sequence shown here is derived from an EMBL/GenBank/DDBJ whole genome shotgun (WGS) entry which is preliminary data.</text>
</comment>
<dbReference type="Gene3D" id="3.40.630.30">
    <property type="match status" value="1"/>
</dbReference>
<dbReference type="AlphaFoldDB" id="A0A8H3UHL8"/>
<dbReference type="UniPathway" id="UPA00068"/>
<evidence type="ECO:0000256" key="7">
    <source>
        <dbReference type="ARBA" id="ARBA00022605"/>
    </source>
</evidence>
<comment type="pathway">
    <text evidence="3">Amino-acid biosynthesis; L-arginine biosynthesis; N(2)-acetyl-L-ornithine from L-glutamate: step 1/4.</text>
</comment>
<dbReference type="PANTHER" id="PTHR23342">
    <property type="entry name" value="N-ACETYLGLUTAMATE SYNTHASE"/>
    <property type="match status" value="1"/>
</dbReference>
<dbReference type="Gene3D" id="1.10.630.10">
    <property type="entry name" value="Cytochrome P450"/>
    <property type="match status" value="1"/>
</dbReference>
<feature type="domain" description="N-acetyltransferase" evidence="16">
    <location>
        <begin position="566"/>
        <end position="733"/>
    </location>
</feature>
<sequence>MRAAGGLLAGIGKANLPLSSTTIQGPTTTRNPAPVTPYPDSRRRYTSSSIRPGNNEALATRSLQNSRDREKLAEREFFLSVLGTTATKRDAKSYLSRFKRSSSDPPPISTPKIQEAVSQTAGEEKQCGVNLGNLYASRAIGESPVFTHQPLKADLPRDRVEEPLHVAVVKIRGVKELDDNTLSGVGLTLVQLARLGLQTVLVVDCDQAVVPEETAALTQQCKDVMDQCTRVAKAIQVHNKIGARVVDQALVVTPVEEEIPCRVYVRGGVEVQFEDLLLETMRSGCIPIIPPVAYDTTGGRGRVQPDSVMLALTREFAGLGSPKIPGSDPDATIESTRAAIKSRQNVSVDRVIVLDPIGGIPASKRSDNSHIFINLEQEYDEVREDLLAMGTGTTALKEATEAKRKSLLGASNPISRLVESEITSALGNNDTQSPQADDLPTTTRHTKNLDLIQKCLNLLPPTSSALLTTPYEAASSALLSTASEQPGTNVGTRRKRNPLIHNLLTDKPVVSSSLPVARLTSAEPNPAIEPLTPATFFKRGMPLTVIPDPRDNVDGNIGWKPPGPKGTNLRLESDPRIDFQRLLYLIEDSFGRKLDARHYLKRIENKIAGIIIAGEYEGGAILTWEYPPMREGEAVSRPPVPYLDKFAVLRKSQGSGGVADIVFNAMVRSCFPDGVVWRSRSDNPVNKWYFERSVGSWKLPQGSQWCMFWTGKGISNFEGEARETTTEKDKRWQDYTSRLTYTIYRRRRKNWERRSLHQPTSKRTVRVNKPGKRSPCLDDLRENNSQCDDFAPNLLKRSLRFLEFRLWNKTAPVGLIRRIPLDKVVLASLLASSERARASVGNGIGAKFPLVRAIGRLVPAKVTREAFDATTHILQRAADNAKAMGGASNLMTNVLRESEKEDSRFDDLDIKSKPPQPDLHKQIEQEVSELPATFNDVALENLPILNTALQDALRLHCAVPDTLPRVVPHAGYFVPEGITFGTRAYTTHRKPDIWVNHHT</sequence>
<dbReference type="Pfam" id="PF04768">
    <property type="entry name" value="NAT"/>
    <property type="match status" value="1"/>
</dbReference>
<comment type="function">
    <text evidence="1">N-acetylglutamate synthase involved in arginine biosynthesis.</text>
</comment>
<dbReference type="Pfam" id="PF00067">
    <property type="entry name" value="p450"/>
    <property type="match status" value="1"/>
</dbReference>
<dbReference type="GO" id="GO:0005506">
    <property type="term" value="F:iron ion binding"/>
    <property type="evidence" value="ECO:0007669"/>
    <property type="project" value="InterPro"/>
</dbReference>
<dbReference type="Gene3D" id="3.40.1160.10">
    <property type="entry name" value="Acetylglutamate kinase-like"/>
    <property type="match status" value="1"/>
</dbReference>
<keyword evidence="9" id="KW-0809">Transit peptide</keyword>
<comment type="catalytic activity">
    <reaction evidence="14">
        <text>L-glutamate + acetyl-CoA = N-acetyl-L-glutamate + CoA + H(+)</text>
        <dbReference type="Rhea" id="RHEA:24292"/>
        <dbReference type="ChEBI" id="CHEBI:15378"/>
        <dbReference type="ChEBI" id="CHEBI:29985"/>
        <dbReference type="ChEBI" id="CHEBI:44337"/>
        <dbReference type="ChEBI" id="CHEBI:57287"/>
        <dbReference type="ChEBI" id="CHEBI:57288"/>
        <dbReference type="EC" id="2.3.1.1"/>
    </reaction>
</comment>
<dbReference type="GO" id="GO:0004497">
    <property type="term" value="F:monooxygenase activity"/>
    <property type="evidence" value="ECO:0007669"/>
    <property type="project" value="InterPro"/>
</dbReference>
<dbReference type="GO" id="GO:0005759">
    <property type="term" value="C:mitochondrial matrix"/>
    <property type="evidence" value="ECO:0007669"/>
    <property type="project" value="TreeGrafter"/>
</dbReference>
<evidence type="ECO:0000256" key="9">
    <source>
        <dbReference type="ARBA" id="ARBA00022946"/>
    </source>
</evidence>
<evidence type="ECO:0000256" key="3">
    <source>
        <dbReference type="ARBA" id="ARBA00004925"/>
    </source>
</evidence>
<dbReference type="GO" id="GO:0006592">
    <property type="term" value="P:ornithine biosynthetic process"/>
    <property type="evidence" value="ECO:0007669"/>
    <property type="project" value="TreeGrafter"/>
</dbReference>
<evidence type="ECO:0000256" key="5">
    <source>
        <dbReference type="ARBA" id="ARBA00012697"/>
    </source>
</evidence>
<dbReference type="GO" id="GO:0006526">
    <property type="term" value="P:L-arginine biosynthetic process"/>
    <property type="evidence" value="ECO:0007669"/>
    <property type="project" value="UniProtKB-UniPathway"/>
</dbReference>
<comment type="subcellular location">
    <subcellularLocation>
        <location evidence="2">Mitochondrion</location>
    </subcellularLocation>
</comment>
<evidence type="ECO:0000256" key="1">
    <source>
        <dbReference type="ARBA" id="ARBA00002294"/>
    </source>
</evidence>
<evidence type="ECO:0000256" key="10">
    <source>
        <dbReference type="ARBA" id="ARBA00023128"/>
    </source>
</evidence>
<dbReference type="SUPFAM" id="SSF48264">
    <property type="entry name" value="Cytochrome P450"/>
    <property type="match status" value="1"/>
</dbReference>
<dbReference type="InterPro" id="IPR036393">
    <property type="entry name" value="AceGlu_kinase-like_sf"/>
</dbReference>
<name>A0A8H3UHL8_VENIN</name>
<keyword evidence="8" id="KW-0808">Transferase</keyword>
<dbReference type="PROSITE" id="PS51731">
    <property type="entry name" value="GNAT_NAGS"/>
    <property type="match status" value="1"/>
</dbReference>
<protein>
    <recommendedName>
        <fullName evidence="6">Amino-acid acetyltransferase, mitochondrial</fullName>
        <ecNumber evidence="5">2.3.1.1</ecNumber>
    </recommendedName>
    <alternativeName>
        <fullName evidence="12">Glutamate N-acetyltransferase</fullName>
    </alternativeName>
    <alternativeName>
        <fullName evidence="13">N-acetylglutamate synthase</fullName>
    </alternativeName>
</protein>
<gene>
    <name evidence="17" type="ORF">EG328_006694</name>
</gene>
<dbReference type="EC" id="2.3.1.1" evidence="5"/>
<evidence type="ECO:0000256" key="2">
    <source>
        <dbReference type="ARBA" id="ARBA00004173"/>
    </source>
</evidence>
<dbReference type="Proteomes" id="UP000447873">
    <property type="component" value="Unassembled WGS sequence"/>
</dbReference>
<organism evidence="17 18">
    <name type="scientific">Venturia inaequalis</name>
    <name type="common">Apple scab fungus</name>
    <dbReference type="NCBI Taxonomy" id="5025"/>
    <lineage>
        <taxon>Eukaryota</taxon>
        <taxon>Fungi</taxon>
        <taxon>Dikarya</taxon>
        <taxon>Ascomycota</taxon>
        <taxon>Pezizomycotina</taxon>
        <taxon>Dothideomycetes</taxon>
        <taxon>Pleosporomycetidae</taxon>
        <taxon>Venturiales</taxon>
        <taxon>Venturiaceae</taxon>
        <taxon>Venturia</taxon>
    </lineage>
</organism>
<dbReference type="InterPro" id="IPR036396">
    <property type="entry name" value="Cyt_P450_sf"/>
</dbReference>
<keyword evidence="11" id="KW-0012">Acyltransferase</keyword>
<dbReference type="InterPro" id="IPR006855">
    <property type="entry name" value="Vertebrate-like_GNAT_dom"/>
</dbReference>